<proteinExistence type="predicted"/>
<dbReference type="OrthoDB" id="5238236at2759"/>
<gene>
    <name evidence="1" type="ORF">FOPG_20150</name>
</gene>
<organism evidence="1">
    <name type="scientific">Fusarium oxysporum f. sp. conglutinans race 2 54008</name>
    <dbReference type="NCBI Taxonomy" id="1089457"/>
    <lineage>
        <taxon>Eukaryota</taxon>
        <taxon>Fungi</taxon>
        <taxon>Dikarya</taxon>
        <taxon>Ascomycota</taxon>
        <taxon>Pezizomycotina</taxon>
        <taxon>Sordariomycetes</taxon>
        <taxon>Hypocreomycetidae</taxon>
        <taxon>Hypocreales</taxon>
        <taxon>Nectriaceae</taxon>
        <taxon>Fusarium</taxon>
        <taxon>Fusarium oxysporum species complex</taxon>
    </lineage>
</organism>
<accession>X0GUP5</accession>
<reference evidence="1" key="1">
    <citation type="submission" date="2011-11" db="EMBL/GenBank/DDBJ databases">
        <title>The Genome Sequence of Fusarium oxysporum PHW808.</title>
        <authorList>
            <consortium name="The Broad Institute Genome Sequencing Platform"/>
            <person name="Ma L.-J."/>
            <person name="Gale L.R."/>
            <person name="Schwartz D.C."/>
            <person name="Zhou S."/>
            <person name="Corby-Kistler H."/>
            <person name="Young S.K."/>
            <person name="Zeng Q."/>
            <person name="Gargeya S."/>
            <person name="Fitzgerald M."/>
            <person name="Haas B."/>
            <person name="Abouelleil A."/>
            <person name="Alvarado L."/>
            <person name="Arachchi H.M."/>
            <person name="Berlin A."/>
            <person name="Brown A."/>
            <person name="Chapman S.B."/>
            <person name="Chen Z."/>
            <person name="Dunbar C."/>
            <person name="Freedman E."/>
            <person name="Gearin G."/>
            <person name="Goldberg J."/>
            <person name="Griggs A."/>
            <person name="Gujja S."/>
            <person name="Heiman D."/>
            <person name="Howarth C."/>
            <person name="Larson L."/>
            <person name="Lui A."/>
            <person name="MacDonald P.J.P."/>
            <person name="Montmayeur A."/>
            <person name="Murphy C."/>
            <person name="Neiman D."/>
            <person name="Pearson M."/>
            <person name="Priest M."/>
            <person name="Roberts A."/>
            <person name="Saif S."/>
            <person name="Shea T."/>
            <person name="Shenoy N."/>
            <person name="Sisk P."/>
            <person name="Stolte C."/>
            <person name="Sykes S."/>
            <person name="Wortman J."/>
            <person name="Nusbaum C."/>
            <person name="Birren B."/>
        </authorList>
    </citation>
    <scope>NUCLEOTIDE SEQUENCE [LARGE SCALE GENOMIC DNA]</scope>
    <source>
        <strain evidence="1">54008</strain>
    </source>
</reference>
<dbReference type="HOGENOM" id="CLU_1677967_0_0_1"/>
<reference evidence="1" key="2">
    <citation type="submission" date="2014-03" db="EMBL/GenBank/DDBJ databases">
        <title>The Genome Annotation of Fusarium oxysporum PHW808.</title>
        <authorList>
            <consortium name="The Broad Institute Genomics Platform"/>
            <person name="Ma L.-J."/>
            <person name="Corby-Kistler H."/>
            <person name="Broz K."/>
            <person name="Gale L.R."/>
            <person name="Jonkers W."/>
            <person name="O'Donnell K."/>
            <person name="Ploetz R."/>
            <person name="Steinberg C."/>
            <person name="Schwartz D.C."/>
            <person name="VanEtten H."/>
            <person name="Zhou S."/>
            <person name="Young S.K."/>
            <person name="Zeng Q."/>
            <person name="Gargeya S."/>
            <person name="Fitzgerald M."/>
            <person name="Abouelleil A."/>
            <person name="Alvarado L."/>
            <person name="Chapman S.B."/>
            <person name="Gainer-Dewar J."/>
            <person name="Goldberg J."/>
            <person name="Griggs A."/>
            <person name="Gujja S."/>
            <person name="Hansen M."/>
            <person name="Howarth C."/>
            <person name="Imamovic A."/>
            <person name="Ireland A."/>
            <person name="Larimer J."/>
            <person name="McCowan C."/>
            <person name="Murphy C."/>
            <person name="Pearson M."/>
            <person name="Poon T.W."/>
            <person name="Priest M."/>
            <person name="Roberts A."/>
            <person name="Saif S."/>
            <person name="Shea T."/>
            <person name="Sykes S."/>
            <person name="Wortman J."/>
            <person name="Nusbaum C."/>
            <person name="Birren B."/>
        </authorList>
    </citation>
    <scope>NUCLEOTIDE SEQUENCE</scope>
    <source>
        <strain evidence="1">54008</strain>
    </source>
</reference>
<dbReference type="Proteomes" id="UP000030676">
    <property type="component" value="Unassembled WGS sequence"/>
</dbReference>
<sequence length="167" mass="18222">MSLCYAVQIEKHAIAEPTRRAWNAEEEQAKKDGVAKTKFQAGAAADKKIKAKAKAAPAHLTLTAPQLVHYIAYAIQTEMPDLMFDYFAMHKMARGLLEKVQAQADDISLPLMPYITTDVADIAGLVFAVAAKEMASKSGQSRGVLGKVAMVIREYIIAELDINKCPT</sequence>
<name>X0GUP5_FUSOX</name>
<dbReference type="EMBL" id="KK035064">
    <property type="protein sequence ID" value="EXL63576.1"/>
    <property type="molecule type" value="Genomic_DNA"/>
</dbReference>
<dbReference type="AlphaFoldDB" id="X0GUP5"/>
<evidence type="ECO:0000313" key="1">
    <source>
        <dbReference type="EMBL" id="EXL63576.1"/>
    </source>
</evidence>
<protein>
    <submittedName>
        <fullName evidence="1">Uncharacterized protein</fullName>
    </submittedName>
</protein>